<dbReference type="EMBL" id="PNYB01000025">
    <property type="protein sequence ID" value="PMS18452.1"/>
    <property type="molecule type" value="Genomic_DNA"/>
</dbReference>
<name>A0A2N7VMR9_9BURK</name>
<dbReference type="Pfam" id="PF13560">
    <property type="entry name" value="HTH_31"/>
    <property type="match status" value="1"/>
</dbReference>
<dbReference type="Proteomes" id="UP000235347">
    <property type="component" value="Unassembled WGS sequence"/>
</dbReference>
<evidence type="ECO:0000313" key="2">
    <source>
        <dbReference type="EMBL" id="PMS18452.1"/>
    </source>
</evidence>
<evidence type="ECO:0000259" key="1">
    <source>
        <dbReference type="PROSITE" id="PS50943"/>
    </source>
</evidence>
<dbReference type="GO" id="GO:0003677">
    <property type="term" value="F:DNA binding"/>
    <property type="evidence" value="ECO:0007669"/>
    <property type="project" value="InterPro"/>
</dbReference>
<gene>
    <name evidence="2" type="ORF">C0Z19_23080</name>
</gene>
<dbReference type="PROSITE" id="PS50943">
    <property type="entry name" value="HTH_CROC1"/>
    <property type="match status" value="1"/>
</dbReference>
<feature type="domain" description="HTH cro/C1-type" evidence="1">
    <location>
        <begin position="22"/>
        <end position="75"/>
    </location>
</feature>
<dbReference type="SUPFAM" id="SSF47413">
    <property type="entry name" value="lambda repressor-like DNA-binding domains"/>
    <property type="match status" value="1"/>
</dbReference>
<evidence type="ECO:0000313" key="3">
    <source>
        <dbReference type="Proteomes" id="UP000235347"/>
    </source>
</evidence>
<dbReference type="Gene3D" id="1.10.260.40">
    <property type="entry name" value="lambda repressor-like DNA-binding domains"/>
    <property type="match status" value="1"/>
</dbReference>
<comment type="caution">
    <text evidence="2">The sequence shown here is derived from an EMBL/GenBank/DDBJ whole genome shotgun (WGS) entry which is preliminary data.</text>
</comment>
<proteinExistence type="predicted"/>
<dbReference type="InterPro" id="IPR010982">
    <property type="entry name" value="Lambda_DNA-bd_dom_sf"/>
</dbReference>
<dbReference type="AlphaFoldDB" id="A0A2N7VMR9"/>
<dbReference type="CDD" id="cd00093">
    <property type="entry name" value="HTH_XRE"/>
    <property type="match status" value="1"/>
</dbReference>
<keyword evidence="3" id="KW-1185">Reference proteome</keyword>
<accession>A0A2N7VMR9</accession>
<protein>
    <recommendedName>
        <fullName evidence="1">HTH cro/C1-type domain-containing protein</fullName>
    </recommendedName>
</protein>
<sequence>MPTPHAPAAGVRRALRKLGADIHDARRRRRLTMAVIAERAFTSRATLQRVEAGDPGVSIGIYAAVLQALGLLDGLLEVADAARDAVGQSLATAALPQRVRLHRGAGGKGDHG</sequence>
<reference evidence="2 3" key="1">
    <citation type="submission" date="2018-01" db="EMBL/GenBank/DDBJ databases">
        <title>Whole genome analyses suggest that Burkholderia sensu lato contains two further novel genera in the rhizoxinica-symbiotica group Mycetohabitans gen. nov., and Trinickia gen. nov.: implications for the evolution of diazotrophy and nodulation in the Burkholderiaceae.</title>
        <authorList>
            <person name="Estrada-de los Santos P."/>
            <person name="Palmer M."/>
            <person name="Chavez-Ramirez B."/>
            <person name="Beukes C."/>
            <person name="Steenkamp E.T."/>
            <person name="Hirsch A.M."/>
            <person name="Manyaka P."/>
            <person name="Maluk M."/>
            <person name="Lafos M."/>
            <person name="Crook M."/>
            <person name="Gross E."/>
            <person name="Simon M.F."/>
            <person name="Bueno dos Reis Junior F."/>
            <person name="Poole P.S."/>
            <person name="Venter S.N."/>
            <person name="James E.K."/>
        </authorList>
    </citation>
    <scope>NUCLEOTIDE SEQUENCE [LARGE SCALE GENOMIC DNA]</scope>
    <source>
        <strain evidence="2 3">GP25-8</strain>
    </source>
</reference>
<organism evidence="2 3">
    <name type="scientific">Trinickia soli</name>
    <dbReference type="NCBI Taxonomy" id="380675"/>
    <lineage>
        <taxon>Bacteria</taxon>
        <taxon>Pseudomonadati</taxon>
        <taxon>Pseudomonadota</taxon>
        <taxon>Betaproteobacteria</taxon>
        <taxon>Burkholderiales</taxon>
        <taxon>Burkholderiaceae</taxon>
        <taxon>Trinickia</taxon>
    </lineage>
</organism>
<dbReference type="InterPro" id="IPR001387">
    <property type="entry name" value="Cro/C1-type_HTH"/>
</dbReference>